<name>A0A550C3A7_9AGAR</name>
<dbReference type="GO" id="GO:0003676">
    <property type="term" value="F:nucleic acid binding"/>
    <property type="evidence" value="ECO:0007669"/>
    <property type="project" value="InterPro"/>
</dbReference>
<evidence type="ECO:0000256" key="10">
    <source>
        <dbReference type="ARBA" id="ARBA00048988"/>
    </source>
</evidence>
<evidence type="ECO:0000256" key="4">
    <source>
        <dbReference type="ARBA" id="ARBA00022806"/>
    </source>
</evidence>
<feature type="region of interest" description="Disordered" evidence="11">
    <location>
        <begin position="52"/>
        <end position="72"/>
    </location>
</feature>
<dbReference type="GO" id="GO:0051321">
    <property type="term" value="P:meiotic cell cycle"/>
    <property type="evidence" value="ECO:0007669"/>
    <property type="project" value="UniProtKB-KW"/>
</dbReference>
<keyword evidence="6" id="KW-0413">Isomerase</keyword>
<dbReference type="InterPro" id="IPR004179">
    <property type="entry name" value="Sec63-dom"/>
</dbReference>
<feature type="compositionally biased region" description="Polar residues" evidence="11">
    <location>
        <begin position="1080"/>
        <end position="1091"/>
    </location>
</feature>
<dbReference type="Pfam" id="PF02889">
    <property type="entry name" value="Sec63"/>
    <property type="match status" value="1"/>
</dbReference>
<keyword evidence="2" id="KW-0547">Nucleotide-binding</keyword>
<dbReference type="PANTHER" id="PTHR47835">
    <property type="entry name" value="HFM1, ATP DEPENDENT DNA HELICASE HOMOLOG"/>
    <property type="match status" value="1"/>
</dbReference>
<evidence type="ECO:0000256" key="1">
    <source>
        <dbReference type="ARBA" id="ARBA00010140"/>
    </source>
</evidence>
<dbReference type="SMART" id="SM00487">
    <property type="entry name" value="DEXDc"/>
    <property type="match status" value="1"/>
</dbReference>
<dbReference type="Pfam" id="PF00270">
    <property type="entry name" value="DEAD"/>
    <property type="match status" value="1"/>
</dbReference>
<feature type="compositionally biased region" description="Polar residues" evidence="11">
    <location>
        <begin position="1408"/>
        <end position="1422"/>
    </location>
</feature>
<dbReference type="SUPFAM" id="SSF158702">
    <property type="entry name" value="Sec63 N-terminal domain-like"/>
    <property type="match status" value="1"/>
</dbReference>
<comment type="caution">
    <text evidence="14">The sequence shown here is derived from an EMBL/GenBank/DDBJ whole genome shotgun (WGS) entry which is preliminary data.</text>
</comment>
<dbReference type="InterPro" id="IPR057842">
    <property type="entry name" value="WH_MER3"/>
</dbReference>
<dbReference type="GO" id="GO:0005524">
    <property type="term" value="F:ATP binding"/>
    <property type="evidence" value="ECO:0007669"/>
    <property type="project" value="UniProtKB-KW"/>
</dbReference>
<evidence type="ECO:0000256" key="3">
    <source>
        <dbReference type="ARBA" id="ARBA00022801"/>
    </source>
</evidence>
<feature type="compositionally biased region" description="Basic and acidic residues" evidence="11">
    <location>
        <begin position="149"/>
        <end position="165"/>
    </location>
</feature>
<evidence type="ECO:0000256" key="5">
    <source>
        <dbReference type="ARBA" id="ARBA00022840"/>
    </source>
</evidence>
<dbReference type="Pfam" id="PF00271">
    <property type="entry name" value="Helicase_C"/>
    <property type="match status" value="1"/>
</dbReference>
<feature type="compositionally biased region" description="Polar residues" evidence="11">
    <location>
        <begin position="1244"/>
        <end position="1254"/>
    </location>
</feature>
<evidence type="ECO:0000256" key="6">
    <source>
        <dbReference type="ARBA" id="ARBA00023235"/>
    </source>
</evidence>
<gene>
    <name evidence="14" type="ORF">BD626DRAFT_508833</name>
</gene>
<feature type="compositionally biased region" description="Basic and acidic residues" evidence="11">
    <location>
        <begin position="1097"/>
        <end position="1106"/>
    </location>
</feature>
<dbReference type="STRING" id="97359.A0A550C3A7"/>
<feature type="compositionally biased region" description="Basic and acidic residues" evidence="11">
    <location>
        <begin position="1165"/>
        <end position="1180"/>
    </location>
</feature>
<dbReference type="Gene3D" id="1.10.3380.10">
    <property type="entry name" value="Sec63 N-terminal domain-like domain"/>
    <property type="match status" value="1"/>
</dbReference>
<evidence type="ECO:0000259" key="13">
    <source>
        <dbReference type="PROSITE" id="PS51194"/>
    </source>
</evidence>
<dbReference type="OrthoDB" id="5575at2759"/>
<evidence type="ECO:0000259" key="12">
    <source>
        <dbReference type="PROSITE" id="PS51192"/>
    </source>
</evidence>
<dbReference type="PANTHER" id="PTHR47835:SF3">
    <property type="entry name" value="HELICASE FOR MEIOSIS 1"/>
    <property type="match status" value="1"/>
</dbReference>
<dbReference type="PROSITE" id="PS51194">
    <property type="entry name" value="HELICASE_CTER"/>
    <property type="match status" value="1"/>
</dbReference>
<feature type="compositionally biased region" description="Low complexity" evidence="11">
    <location>
        <begin position="1199"/>
        <end position="1210"/>
    </location>
</feature>
<dbReference type="GO" id="GO:0016787">
    <property type="term" value="F:hydrolase activity"/>
    <property type="evidence" value="ECO:0007669"/>
    <property type="project" value="UniProtKB-KW"/>
</dbReference>
<dbReference type="Gene3D" id="1.10.10.10">
    <property type="entry name" value="Winged helix-like DNA-binding domain superfamily/Winged helix DNA-binding domain"/>
    <property type="match status" value="1"/>
</dbReference>
<evidence type="ECO:0000256" key="9">
    <source>
        <dbReference type="ARBA" id="ARBA00034808"/>
    </source>
</evidence>
<feature type="region of interest" description="Disordered" evidence="11">
    <location>
        <begin position="1036"/>
        <end position="1106"/>
    </location>
</feature>
<keyword evidence="4" id="KW-0347">Helicase</keyword>
<dbReference type="InterPro" id="IPR014001">
    <property type="entry name" value="Helicase_ATP-bd"/>
</dbReference>
<keyword evidence="5" id="KW-0067">ATP-binding</keyword>
<evidence type="ECO:0000256" key="8">
    <source>
        <dbReference type="ARBA" id="ARBA00034617"/>
    </source>
</evidence>
<dbReference type="InterPro" id="IPR011545">
    <property type="entry name" value="DEAD/DEAH_box_helicase_dom"/>
</dbReference>
<feature type="compositionally biased region" description="Low complexity" evidence="11">
    <location>
        <begin position="1273"/>
        <end position="1282"/>
    </location>
</feature>
<evidence type="ECO:0000313" key="15">
    <source>
        <dbReference type="Proteomes" id="UP000320762"/>
    </source>
</evidence>
<reference evidence="14 15" key="1">
    <citation type="journal article" date="2019" name="New Phytol.">
        <title>Comparative genomics reveals unique wood-decay strategies and fruiting body development in the Schizophyllaceae.</title>
        <authorList>
            <person name="Almasi E."/>
            <person name="Sahu N."/>
            <person name="Krizsan K."/>
            <person name="Balint B."/>
            <person name="Kovacs G.M."/>
            <person name="Kiss B."/>
            <person name="Cseklye J."/>
            <person name="Drula E."/>
            <person name="Henrissat B."/>
            <person name="Nagy I."/>
            <person name="Chovatia M."/>
            <person name="Adam C."/>
            <person name="LaButti K."/>
            <person name="Lipzen A."/>
            <person name="Riley R."/>
            <person name="Grigoriev I.V."/>
            <person name="Nagy L.G."/>
        </authorList>
    </citation>
    <scope>NUCLEOTIDE SEQUENCE [LARGE SCALE GENOMIC DNA]</scope>
    <source>
        <strain evidence="14 15">NL-1724</strain>
    </source>
</reference>
<dbReference type="GO" id="GO:0043138">
    <property type="term" value="F:3'-5' DNA helicase activity"/>
    <property type="evidence" value="ECO:0007669"/>
    <property type="project" value="UniProtKB-EC"/>
</dbReference>
<dbReference type="Pfam" id="PF23445">
    <property type="entry name" value="WHD_SNRNP200"/>
    <property type="match status" value="1"/>
</dbReference>
<dbReference type="InterPro" id="IPR027417">
    <property type="entry name" value="P-loop_NTPase"/>
</dbReference>
<feature type="domain" description="Helicase ATP-binding" evidence="12">
    <location>
        <begin position="194"/>
        <end position="373"/>
    </location>
</feature>
<dbReference type="InterPro" id="IPR036388">
    <property type="entry name" value="WH-like_DNA-bd_sf"/>
</dbReference>
<dbReference type="SMART" id="SM00490">
    <property type="entry name" value="HELICc"/>
    <property type="match status" value="1"/>
</dbReference>
<comment type="catalytic activity">
    <reaction evidence="8">
        <text>Couples ATP hydrolysis with the unwinding of duplex DNA by translocating in the 3'-5' direction.</text>
        <dbReference type="EC" id="5.6.2.4"/>
    </reaction>
</comment>
<dbReference type="CDD" id="cd18795">
    <property type="entry name" value="SF2_C_Ski2"/>
    <property type="match status" value="1"/>
</dbReference>
<dbReference type="InterPro" id="IPR052247">
    <property type="entry name" value="Meiotic_Crossover_Helicase"/>
</dbReference>
<sequence>MRRFFGNQPQYAPAPAYYGHTQAAECQEYSDDAGYYDDYADYLDDDAVNTSPCPPQRNYVPQPQFRQAQGPTRMYEEEIVDYPEEPYEQEQIDYYPSQRVYQEHEAEPQYVDDDHMRYQDYQDPPHAPPHQHIPNPHRTAYDDDPGYPEGERNSLPHEPSSDRIRLRPVSDLPDVYRTMFKFGVFNAVQSTCFDPVLTTDENMVISAPTGSGKTVLFELAIIKMLNDMRSTGTSLKCVYMAPTKALCSERQRDWSAKFDPLGVKCCEMTGDTVLFGKGAWGDAKNATIIITTGEKWDSLTRNWRDHGQILSQIQLFLVDEVHILNETRGSTLEVVISRMKTRGTSVRFVMVSATVPNIQDIASWVGSARNRSEPAKVYEFGEEYRPCKLTRHVVGVPRQKNSNDFQFAKILDYKIFETLQTYSSGKPILVFVATRKGVFGTADQLKKDYEEAMKKKQTLPWVRPPRINYTFNDKRLEDWASYGIGVHHAGLTMDDRRAIEDLYMNRKLRIVVATSTLAVGVNLPAHTVVIKGVHIFQNNMSMEYSDLDIIQMLGRAGRPQFDKEGVAIILCEQDLENKYRALLQGTTVLESSLHLNLSEHLNSEIGLGTITNLQTAKGWLKNSFLFQRIQRNPNHYALGKNEDQTWEERMDDLVIQSVVKLKDSELITYEGEAPNIGQLQSTEYGDIMSKFYIRQTTMCLILKMPEKPTLREVLETISVADECGDSKLRTSEKAILSKINRHNDLRFTIKKVEKTSDKAFLLIQAILGGLPLSSSDFKSGDSQPQLEAFGIFKHIGRISKAVVEVAIARRHGAQLRHGLELSRCFAAKAWEDRPIVFRQIPKIGEKSINVLAEHGITSISKLRKENPIRIEALLNRRPPFGHEIIAAVQEFPHYSISIKELQVHPGGGDSPATVELLVECGVIEHSQSSNGKKGKIKSSTFTSVLTVTSDDDFIDFRRIPTRSIGNCKSFEVSAELTKPSQTVIVYISSENYAGVTVTQSYKPRLPPSAFPTLVTRPGSELDRMVEDLEADQDFWGMMDEGEPTSDEKPVAKNMHSKPPATKRPENKPPAPKKPSTAKTQNSAAQEQQSPDTRVRRRGDGKYDCNHNCKDKSKCRHLCCRDGLPAPPLGIRKRPSAGKNDPRSPATRQEKTTKKTPVKKAPTKAAQKEDRRLQDLDELHRNANVSENIGINHGKRIKVNSNPPLKLSPSPDIAPSPRSPLLEYKDIQDEDDELPDPLDILRTMPTKQSSDNYSDSELDALMMKIPSDDIPVASSASTNYSSSSKKRPAVCEESGDTKRAKLDGKLPSPGVSHPKVEQEPLFLEIPSSDEDEPIVVDSGPTSPRNAKRSPRRSTAPSSSYGSVKNEAPPTDDDYPTYDDPSAFDDSGYFEALAPSPVPFNDDDMPVDASSVTMHSSEYSQSQLAGAEAPAAQADDMEEFDAWLNSGAVEIV</sequence>
<feature type="compositionally biased region" description="Basic and acidic residues" evidence="11">
    <location>
        <begin position="1294"/>
        <end position="1303"/>
    </location>
</feature>
<dbReference type="PROSITE" id="PS51192">
    <property type="entry name" value="HELICASE_ATP_BIND_1"/>
    <property type="match status" value="1"/>
</dbReference>
<dbReference type="SUPFAM" id="SSF52540">
    <property type="entry name" value="P-loop containing nucleoside triphosphate hydrolases"/>
    <property type="match status" value="1"/>
</dbReference>
<evidence type="ECO:0000256" key="11">
    <source>
        <dbReference type="SAM" id="MobiDB-lite"/>
    </source>
</evidence>
<evidence type="ECO:0000313" key="14">
    <source>
        <dbReference type="EMBL" id="TRM59292.1"/>
    </source>
</evidence>
<dbReference type="EC" id="5.6.2.4" evidence="9"/>
<comment type="similarity">
    <text evidence="1">Belongs to the helicase family. SKI2 subfamily.</text>
</comment>
<accession>A0A550C3A7</accession>
<keyword evidence="3" id="KW-0378">Hydrolase</keyword>
<feature type="compositionally biased region" description="Polar residues" evidence="11">
    <location>
        <begin position="59"/>
        <end position="70"/>
    </location>
</feature>
<dbReference type="InterPro" id="IPR001650">
    <property type="entry name" value="Helicase_C-like"/>
</dbReference>
<evidence type="ECO:0000256" key="7">
    <source>
        <dbReference type="ARBA" id="ARBA00023254"/>
    </source>
</evidence>
<feature type="domain" description="Helicase C-terminal" evidence="13">
    <location>
        <begin position="414"/>
        <end position="605"/>
    </location>
</feature>
<keyword evidence="15" id="KW-1185">Reference proteome</keyword>
<evidence type="ECO:0000256" key="2">
    <source>
        <dbReference type="ARBA" id="ARBA00022741"/>
    </source>
</evidence>
<dbReference type="SMART" id="SM00973">
    <property type="entry name" value="Sec63"/>
    <property type="match status" value="1"/>
</dbReference>
<feature type="region of interest" description="Disordered" evidence="11">
    <location>
        <begin position="117"/>
        <end position="165"/>
    </location>
</feature>
<keyword evidence="7" id="KW-0469">Meiosis</keyword>
<dbReference type="EMBL" id="VDMD01000029">
    <property type="protein sequence ID" value="TRM59292.1"/>
    <property type="molecule type" value="Genomic_DNA"/>
</dbReference>
<proteinExistence type="inferred from homology"/>
<dbReference type="FunFam" id="1.10.10.10:FF:000012">
    <property type="entry name" value="U5 small nuclear ribonucleoprotein helicase"/>
    <property type="match status" value="1"/>
</dbReference>
<organism evidence="14 15">
    <name type="scientific">Schizophyllum amplum</name>
    <dbReference type="NCBI Taxonomy" id="97359"/>
    <lineage>
        <taxon>Eukaryota</taxon>
        <taxon>Fungi</taxon>
        <taxon>Dikarya</taxon>
        <taxon>Basidiomycota</taxon>
        <taxon>Agaricomycotina</taxon>
        <taxon>Agaricomycetes</taxon>
        <taxon>Agaricomycetidae</taxon>
        <taxon>Agaricales</taxon>
        <taxon>Schizophyllaceae</taxon>
        <taxon>Schizophyllum</taxon>
    </lineage>
</organism>
<protein>
    <recommendedName>
        <fullName evidence="9">DNA 3'-5' helicase</fullName>
        <ecNumber evidence="9">5.6.2.4</ecNumber>
    </recommendedName>
</protein>
<dbReference type="Gene3D" id="3.40.50.300">
    <property type="entry name" value="P-loop containing nucleotide triphosphate hydrolases"/>
    <property type="match status" value="2"/>
</dbReference>
<feature type="region of interest" description="Disordered" evidence="11">
    <location>
        <begin position="1124"/>
        <end position="1430"/>
    </location>
</feature>
<comment type="catalytic activity">
    <reaction evidence="10">
        <text>ATP + H2O = ADP + phosphate + H(+)</text>
        <dbReference type="Rhea" id="RHEA:13065"/>
        <dbReference type="ChEBI" id="CHEBI:15377"/>
        <dbReference type="ChEBI" id="CHEBI:15378"/>
        <dbReference type="ChEBI" id="CHEBI:30616"/>
        <dbReference type="ChEBI" id="CHEBI:43474"/>
        <dbReference type="ChEBI" id="CHEBI:456216"/>
        <dbReference type="EC" id="5.6.2.4"/>
    </reaction>
</comment>
<dbReference type="Proteomes" id="UP000320762">
    <property type="component" value="Unassembled WGS sequence"/>
</dbReference>